<accession>A0A8J5NGR1</accession>
<sequence length="613" mass="70102">MARFQSNWVNAVDDKYVTADFYFDIGKETCPQQLSQAVSYVTGGTDDSGTDSLVSARAGSLLYRRCYLQSYGHLAESGPTGKEAQKQVFYPFSMLNCTGSLTIRTGQHSSRRTAGLLYTQFYPSIKEIFAAGNVYPFTNTAIETIALDKKLRRTWELVGGALSHQPAALMKAYLYTKLRCHFALAGSTRKSFGVREEHRISKDLFDVIDSEFRSRQLQDEYCTPGLAGVTFPRKSNPVERYVQVDGVKLTYLGTPPAEKIRSSLWDSRGWTYQEGLLSHRRIFFTNEQVIFQCNNMTCLESFAIPMNVLHRLDIPNTKTKPILKDTEPLFLPLKEIGRHLMEFSTRNLAYDRDALNAFLGILNACRRDEEYFHLLGNPFHEKKGCMINAWYHVKPGARNVNFPSWSWTGWKGAIKMTSRNNPDHELRLFTEDGCSISLDDYRALCNTNQPPDMKPVIQLKGKMAMLSFELIKWGSETTIPNRTVNETMIQDGPWAILPLTTDITCYSFLYLDNEELTGLYQFKLPIMVLEFGIKSRDHNLVILVLREKGDLYERVGMVITRDAFESDNKDGKAPAKLTMYKDKNGRWMARAPISEPHDRIWQKELEQKTIVLQ</sequence>
<comment type="caution">
    <text evidence="1">The sequence shown here is derived from an EMBL/GenBank/DDBJ whole genome shotgun (WGS) entry which is preliminary data.</text>
</comment>
<proteinExistence type="predicted"/>
<dbReference type="Proteomes" id="UP000694050">
    <property type="component" value="Unassembled WGS sequence"/>
</dbReference>
<evidence type="ECO:0000313" key="2">
    <source>
        <dbReference type="Proteomes" id="UP000694050"/>
    </source>
</evidence>
<evidence type="ECO:0000313" key="1">
    <source>
        <dbReference type="EMBL" id="KAG7402433.1"/>
    </source>
</evidence>
<dbReference type="PANTHER" id="PTHR33112:SF1">
    <property type="entry name" value="HETEROKARYON INCOMPATIBILITY DOMAIN-CONTAINING PROTEIN"/>
    <property type="match status" value="1"/>
</dbReference>
<gene>
    <name evidence="1" type="ORF">Forpe1208_v017222</name>
</gene>
<reference evidence="1" key="1">
    <citation type="submission" date="2021-04" db="EMBL/GenBank/DDBJ databases">
        <title>First draft genome resource for Brassicaceae pathogens Fusarium oxysporum f. sp. raphani and Fusarium oxysporum f. sp. rapae.</title>
        <authorList>
            <person name="Asai S."/>
        </authorList>
    </citation>
    <scope>NUCLEOTIDE SEQUENCE</scope>
    <source>
        <strain evidence="1">Tf1208</strain>
    </source>
</reference>
<protein>
    <recommendedName>
        <fullName evidence="3">Heterokaryon incompatibility domain-containing protein</fullName>
    </recommendedName>
</protein>
<organism evidence="1 2">
    <name type="scientific">Fusarium oxysporum f. sp. rapae</name>
    <dbReference type="NCBI Taxonomy" id="485398"/>
    <lineage>
        <taxon>Eukaryota</taxon>
        <taxon>Fungi</taxon>
        <taxon>Dikarya</taxon>
        <taxon>Ascomycota</taxon>
        <taxon>Pezizomycotina</taxon>
        <taxon>Sordariomycetes</taxon>
        <taxon>Hypocreomycetidae</taxon>
        <taxon>Hypocreales</taxon>
        <taxon>Nectriaceae</taxon>
        <taxon>Fusarium</taxon>
        <taxon>Fusarium oxysporum species complex</taxon>
    </lineage>
</organism>
<dbReference type="PANTHER" id="PTHR33112">
    <property type="entry name" value="DOMAIN PROTEIN, PUTATIVE-RELATED"/>
    <property type="match status" value="1"/>
</dbReference>
<name>A0A8J5NGR1_FUSOX</name>
<evidence type="ECO:0008006" key="3">
    <source>
        <dbReference type="Google" id="ProtNLM"/>
    </source>
</evidence>
<dbReference type="AlphaFoldDB" id="A0A8J5NGR1"/>
<dbReference type="EMBL" id="JAELUQ010000021">
    <property type="protein sequence ID" value="KAG7402433.1"/>
    <property type="molecule type" value="Genomic_DNA"/>
</dbReference>